<dbReference type="GO" id="GO:0022857">
    <property type="term" value="F:transmembrane transporter activity"/>
    <property type="evidence" value="ECO:0007669"/>
    <property type="project" value="InterPro"/>
</dbReference>
<dbReference type="InterPro" id="IPR001958">
    <property type="entry name" value="Tet-R_TetA/multi-R_MdtG-like"/>
</dbReference>
<sequence length="393" mass="41822">MAILFFTVLIDLIGFGIIIPILPFMAPQLGASYTDIFMITAVYSLFTALFNPFWGKMSDRFGRKPILLTCLGGACLSYIALSFCTTLLAVYLVRAFAGIMAGNFGVASAMMADITTPEDRAKGMGMLGAAFGLGMTIGPGLGGVLSGKEASFVMPALVAAGLSFAAIIAGIFLLKESLTPEKRKENAAHRDANPLSVFGMLKQTGNRLLACQYFLLNSCVSLLTTMFPIWTGALLGWTPVEVGYTLVIQGFIMALMQGTIIAPLSKKLGEFRFLFIGISILVVGCLFASQATAFSTIVLSFFIALTGATFCTPVMNSITSKRTPMPLRGRMLGTTASMGALGRVFGPLMGALMMQVGGFAMAWIFSAIAATLFGIWAVSQLRIYGAFLKEEVA</sequence>
<keyword evidence="9" id="KW-1185">Reference proteome</keyword>
<evidence type="ECO:0000259" key="7">
    <source>
        <dbReference type="PROSITE" id="PS50850"/>
    </source>
</evidence>
<feature type="transmembrane region" description="Helical" evidence="6">
    <location>
        <begin position="66"/>
        <end position="89"/>
    </location>
</feature>
<dbReference type="KEGG" id="osg:BST96_04135"/>
<dbReference type="Pfam" id="PF07690">
    <property type="entry name" value="MFS_1"/>
    <property type="match status" value="1"/>
</dbReference>
<dbReference type="GO" id="GO:0016020">
    <property type="term" value="C:membrane"/>
    <property type="evidence" value="ECO:0007669"/>
    <property type="project" value="UniProtKB-SubCell"/>
</dbReference>
<keyword evidence="5 6" id="KW-0472">Membrane</keyword>
<dbReference type="PANTHER" id="PTHR23504:SF15">
    <property type="entry name" value="MAJOR FACILITATOR SUPERFAMILY (MFS) PROFILE DOMAIN-CONTAINING PROTEIN"/>
    <property type="match status" value="1"/>
</dbReference>
<keyword evidence="4 6" id="KW-1133">Transmembrane helix</keyword>
<dbReference type="InterPro" id="IPR020846">
    <property type="entry name" value="MFS_dom"/>
</dbReference>
<keyword evidence="3 6" id="KW-0812">Transmembrane</keyword>
<dbReference type="InterPro" id="IPR036259">
    <property type="entry name" value="MFS_trans_sf"/>
</dbReference>
<gene>
    <name evidence="8" type="ORF">BST96_04135</name>
</gene>
<dbReference type="OrthoDB" id="9764259at2"/>
<feature type="transmembrane region" description="Helical" evidence="6">
    <location>
        <begin position="208"/>
        <end position="230"/>
    </location>
</feature>
<feature type="domain" description="Major facilitator superfamily (MFS) profile" evidence="7">
    <location>
        <begin position="1"/>
        <end position="392"/>
    </location>
</feature>
<feature type="transmembrane region" description="Helical" evidence="6">
    <location>
        <begin position="242"/>
        <end position="264"/>
    </location>
</feature>
<comment type="subcellular location">
    <subcellularLocation>
        <location evidence="1">Membrane</location>
        <topology evidence="1">Multi-pass membrane protein</topology>
    </subcellularLocation>
</comment>
<feature type="transmembrane region" description="Helical" evidence="6">
    <location>
        <begin position="360"/>
        <end position="379"/>
    </location>
</feature>
<dbReference type="InterPro" id="IPR011701">
    <property type="entry name" value="MFS"/>
</dbReference>
<dbReference type="AlphaFoldDB" id="A0A1X9N5K3"/>
<keyword evidence="2" id="KW-0813">Transport</keyword>
<organism evidence="8 9">
    <name type="scientific">Oceanicoccus sagamiensis</name>
    <dbReference type="NCBI Taxonomy" id="716816"/>
    <lineage>
        <taxon>Bacteria</taxon>
        <taxon>Pseudomonadati</taxon>
        <taxon>Pseudomonadota</taxon>
        <taxon>Gammaproteobacteria</taxon>
        <taxon>Cellvibrionales</taxon>
        <taxon>Spongiibacteraceae</taxon>
        <taxon>Oceanicoccus</taxon>
    </lineage>
</organism>
<proteinExistence type="predicted"/>
<evidence type="ECO:0000256" key="6">
    <source>
        <dbReference type="SAM" id="Phobius"/>
    </source>
</evidence>
<dbReference type="EMBL" id="CP019343">
    <property type="protein sequence ID" value="ARN73368.1"/>
    <property type="molecule type" value="Genomic_DNA"/>
</dbReference>
<evidence type="ECO:0000313" key="9">
    <source>
        <dbReference type="Proteomes" id="UP000193450"/>
    </source>
</evidence>
<dbReference type="PROSITE" id="PS50850">
    <property type="entry name" value="MFS"/>
    <property type="match status" value="1"/>
</dbReference>
<protein>
    <recommendedName>
        <fullName evidence="7">Major facilitator superfamily (MFS) profile domain-containing protein</fullName>
    </recommendedName>
</protein>
<dbReference type="PRINTS" id="PR01035">
    <property type="entry name" value="TCRTETA"/>
</dbReference>
<dbReference type="SUPFAM" id="SSF103473">
    <property type="entry name" value="MFS general substrate transporter"/>
    <property type="match status" value="1"/>
</dbReference>
<feature type="transmembrane region" description="Helical" evidence="6">
    <location>
        <begin position="297"/>
        <end position="319"/>
    </location>
</feature>
<feature type="transmembrane region" description="Helical" evidence="6">
    <location>
        <begin position="95"/>
        <end position="114"/>
    </location>
</feature>
<name>A0A1X9N5K3_9GAMM</name>
<evidence type="ECO:0000256" key="1">
    <source>
        <dbReference type="ARBA" id="ARBA00004141"/>
    </source>
</evidence>
<evidence type="ECO:0000256" key="2">
    <source>
        <dbReference type="ARBA" id="ARBA00022448"/>
    </source>
</evidence>
<evidence type="ECO:0000256" key="5">
    <source>
        <dbReference type="ARBA" id="ARBA00023136"/>
    </source>
</evidence>
<dbReference type="Gene3D" id="1.20.1250.20">
    <property type="entry name" value="MFS general substrate transporter like domains"/>
    <property type="match status" value="1"/>
</dbReference>
<evidence type="ECO:0000256" key="4">
    <source>
        <dbReference type="ARBA" id="ARBA00022989"/>
    </source>
</evidence>
<feature type="transmembrane region" description="Helical" evidence="6">
    <location>
        <begin position="36"/>
        <end position="54"/>
    </location>
</feature>
<evidence type="ECO:0000256" key="3">
    <source>
        <dbReference type="ARBA" id="ARBA00022692"/>
    </source>
</evidence>
<feature type="transmembrane region" description="Helical" evidence="6">
    <location>
        <begin position="126"/>
        <end position="146"/>
    </location>
</feature>
<dbReference type="STRING" id="716816.BST96_04135"/>
<dbReference type="RefSeq" id="WP_085757479.1">
    <property type="nucleotide sequence ID" value="NZ_CP019343.1"/>
</dbReference>
<accession>A0A1X9N5K3</accession>
<evidence type="ECO:0000313" key="8">
    <source>
        <dbReference type="EMBL" id="ARN73368.1"/>
    </source>
</evidence>
<feature type="transmembrane region" description="Helical" evidence="6">
    <location>
        <begin position="271"/>
        <end position="291"/>
    </location>
</feature>
<feature type="transmembrane region" description="Helical" evidence="6">
    <location>
        <begin position="331"/>
        <end position="354"/>
    </location>
</feature>
<dbReference type="Proteomes" id="UP000193450">
    <property type="component" value="Chromosome"/>
</dbReference>
<feature type="transmembrane region" description="Helical" evidence="6">
    <location>
        <begin position="5"/>
        <end position="24"/>
    </location>
</feature>
<reference evidence="8 9" key="1">
    <citation type="submission" date="2016-11" db="EMBL/GenBank/DDBJ databases">
        <title>Trade-off between light-utilization and light-protection in marine flavobacteria.</title>
        <authorList>
            <person name="Kumagai Y."/>
        </authorList>
    </citation>
    <scope>NUCLEOTIDE SEQUENCE [LARGE SCALE GENOMIC DNA]</scope>
    <source>
        <strain evidence="8 9">NBRC 107125</strain>
    </source>
</reference>
<dbReference type="PANTHER" id="PTHR23504">
    <property type="entry name" value="MAJOR FACILITATOR SUPERFAMILY DOMAIN-CONTAINING PROTEIN 10"/>
    <property type="match status" value="1"/>
</dbReference>
<feature type="transmembrane region" description="Helical" evidence="6">
    <location>
        <begin position="152"/>
        <end position="174"/>
    </location>
</feature>